<gene>
    <name evidence="1" type="ORF">TWF102_007467</name>
</gene>
<dbReference type="EMBL" id="WIQW01000043">
    <property type="protein sequence ID" value="KAF3094674.1"/>
    <property type="molecule type" value="Genomic_DNA"/>
</dbReference>
<evidence type="ECO:0000313" key="2">
    <source>
        <dbReference type="Proteomes" id="UP000475325"/>
    </source>
</evidence>
<evidence type="ECO:0000313" key="1">
    <source>
        <dbReference type="EMBL" id="KAF3094674.1"/>
    </source>
</evidence>
<dbReference type="Proteomes" id="UP000475325">
    <property type="component" value="Unassembled WGS sequence"/>
</dbReference>
<proteinExistence type="predicted"/>
<protein>
    <submittedName>
        <fullName evidence="1">Uncharacterized protein</fullName>
    </submittedName>
</protein>
<reference evidence="1 2" key="1">
    <citation type="submission" date="2019-06" db="EMBL/GenBank/DDBJ databases">
        <authorList>
            <person name="Palmer J.M."/>
        </authorList>
    </citation>
    <scope>NUCLEOTIDE SEQUENCE [LARGE SCALE GENOMIC DNA]</scope>
    <source>
        <strain evidence="1 2">TWF102</strain>
    </source>
</reference>
<accession>A0A7C8J929</accession>
<name>A0A7C8J929_ORBOL</name>
<sequence>MEWERRGRNSFQLLEEDSILRRAVSRNTQHGLSCPRIIRASEDDSKELAGWLAGDDASYEARRRGVRAEGGSGNTKTWAMSVVILTKHYFNMTRDVRSETLEVLITPSLPKILPFEPIIFASNGLNMNIKKERFKPLSHPRLALPSSPDRCICMYVCMVCQ</sequence>
<comment type="caution">
    <text evidence="1">The sequence shown here is derived from an EMBL/GenBank/DDBJ whole genome shotgun (WGS) entry which is preliminary data.</text>
</comment>
<dbReference type="AlphaFoldDB" id="A0A7C8J929"/>
<organism evidence="1 2">
    <name type="scientific">Orbilia oligospora</name>
    <name type="common">Nematode-trapping fungus</name>
    <name type="synonym">Arthrobotrys oligospora</name>
    <dbReference type="NCBI Taxonomy" id="2813651"/>
    <lineage>
        <taxon>Eukaryota</taxon>
        <taxon>Fungi</taxon>
        <taxon>Dikarya</taxon>
        <taxon>Ascomycota</taxon>
        <taxon>Pezizomycotina</taxon>
        <taxon>Orbiliomycetes</taxon>
        <taxon>Orbiliales</taxon>
        <taxon>Orbiliaceae</taxon>
        <taxon>Orbilia</taxon>
    </lineage>
</organism>